<dbReference type="CDD" id="cd17936">
    <property type="entry name" value="EEXXEc_NFX1"/>
    <property type="match status" value="1"/>
</dbReference>
<feature type="region of interest" description="Disordered" evidence="1">
    <location>
        <begin position="2090"/>
        <end position="2120"/>
    </location>
</feature>
<feature type="compositionally biased region" description="Low complexity" evidence="1">
    <location>
        <begin position="84"/>
        <end position="100"/>
    </location>
</feature>
<dbReference type="Pfam" id="PF13086">
    <property type="entry name" value="AAA_11"/>
    <property type="match status" value="2"/>
</dbReference>
<feature type="compositionally biased region" description="Polar residues" evidence="1">
    <location>
        <begin position="121"/>
        <end position="137"/>
    </location>
</feature>
<feature type="region of interest" description="Disordered" evidence="1">
    <location>
        <begin position="1"/>
        <end position="215"/>
    </location>
</feature>
<feature type="region of interest" description="Disordered" evidence="1">
    <location>
        <begin position="1004"/>
        <end position="1023"/>
    </location>
</feature>
<feature type="domain" description="ZNFX1" evidence="4">
    <location>
        <begin position="481"/>
        <end position="586"/>
    </location>
</feature>
<evidence type="ECO:0008006" key="7">
    <source>
        <dbReference type="Google" id="ProtNLM"/>
    </source>
</evidence>
<feature type="compositionally biased region" description="Acidic residues" evidence="1">
    <location>
        <begin position="2092"/>
        <end position="2120"/>
    </location>
</feature>
<dbReference type="GO" id="GO:0031380">
    <property type="term" value="C:nuclear RNA-directed RNA polymerase complex"/>
    <property type="evidence" value="ECO:0007669"/>
    <property type="project" value="TreeGrafter"/>
</dbReference>
<evidence type="ECO:0000259" key="3">
    <source>
        <dbReference type="Pfam" id="PF13087"/>
    </source>
</evidence>
<dbReference type="EMBL" id="JAWDGP010000726">
    <property type="protein sequence ID" value="KAK3797977.1"/>
    <property type="molecule type" value="Genomic_DNA"/>
</dbReference>
<dbReference type="Gene3D" id="3.40.50.300">
    <property type="entry name" value="P-loop containing nucleotide triphosphate hydrolases"/>
    <property type="match status" value="3"/>
</dbReference>
<dbReference type="PANTHER" id="PTHR10887">
    <property type="entry name" value="DNA2/NAM7 HELICASE FAMILY"/>
    <property type="match status" value="1"/>
</dbReference>
<gene>
    <name evidence="5" type="ORF">RRG08_008449</name>
</gene>
<dbReference type="InterPro" id="IPR041677">
    <property type="entry name" value="DNA2/NAM7_AAA_11"/>
</dbReference>
<evidence type="ECO:0000313" key="5">
    <source>
        <dbReference type="EMBL" id="KAK3797977.1"/>
    </source>
</evidence>
<feature type="compositionally biased region" description="Acidic residues" evidence="1">
    <location>
        <begin position="1036"/>
        <end position="1048"/>
    </location>
</feature>
<feature type="domain" description="DNA2/NAM7 helicase helicase" evidence="2">
    <location>
        <begin position="661"/>
        <end position="813"/>
    </location>
</feature>
<feature type="region of interest" description="Disordered" evidence="1">
    <location>
        <begin position="1028"/>
        <end position="1070"/>
    </location>
</feature>
<protein>
    <recommendedName>
        <fullName evidence="7">NFX1-type zinc finger-containing protein 1</fullName>
    </recommendedName>
</protein>
<name>A0AAE1B1P8_9GAST</name>
<dbReference type="Pfam" id="PF13087">
    <property type="entry name" value="AAA_12"/>
    <property type="match status" value="1"/>
</dbReference>
<evidence type="ECO:0000256" key="1">
    <source>
        <dbReference type="SAM" id="MobiDB-lite"/>
    </source>
</evidence>
<reference evidence="5" key="1">
    <citation type="journal article" date="2023" name="G3 (Bethesda)">
        <title>A reference genome for the long-term kleptoplast-retaining sea slug Elysia crispata morphotype clarki.</title>
        <authorList>
            <person name="Eastman K.E."/>
            <person name="Pendleton A.L."/>
            <person name="Shaikh M.A."/>
            <person name="Suttiyut T."/>
            <person name="Ogas R."/>
            <person name="Tomko P."/>
            <person name="Gavelis G."/>
            <person name="Widhalm J.R."/>
            <person name="Wisecaver J.H."/>
        </authorList>
    </citation>
    <scope>NUCLEOTIDE SEQUENCE</scope>
    <source>
        <strain evidence="5">ECLA1</strain>
    </source>
</reference>
<comment type="caution">
    <text evidence="5">The sequence shown here is derived from an EMBL/GenBank/DDBJ whole genome shotgun (WGS) entry which is preliminary data.</text>
</comment>
<feature type="compositionally biased region" description="Basic and acidic residues" evidence="1">
    <location>
        <begin position="1049"/>
        <end position="1058"/>
    </location>
</feature>
<dbReference type="GO" id="GO:0004386">
    <property type="term" value="F:helicase activity"/>
    <property type="evidence" value="ECO:0007669"/>
    <property type="project" value="InterPro"/>
</dbReference>
<feature type="compositionally biased region" description="Low complexity" evidence="1">
    <location>
        <begin position="35"/>
        <end position="59"/>
    </location>
</feature>
<feature type="compositionally biased region" description="Basic and acidic residues" evidence="1">
    <location>
        <begin position="139"/>
        <end position="155"/>
    </location>
</feature>
<evidence type="ECO:0000259" key="2">
    <source>
        <dbReference type="Pfam" id="PF13086"/>
    </source>
</evidence>
<accession>A0AAE1B1P8</accession>
<evidence type="ECO:0000259" key="4">
    <source>
        <dbReference type="Pfam" id="PF25396"/>
    </source>
</evidence>
<dbReference type="CDD" id="cd06008">
    <property type="entry name" value="NF-X1-zinc-finger"/>
    <property type="match status" value="1"/>
</dbReference>
<proteinExistence type="predicted"/>
<dbReference type="SUPFAM" id="SSF52540">
    <property type="entry name" value="P-loop containing nucleoside triphosphate hydrolases"/>
    <property type="match status" value="1"/>
</dbReference>
<organism evidence="5 6">
    <name type="scientific">Elysia crispata</name>
    <name type="common">lettuce slug</name>
    <dbReference type="NCBI Taxonomy" id="231223"/>
    <lineage>
        <taxon>Eukaryota</taxon>
        <taxon>Metazoa</taxon>
        <taxon>Spiralia</taxon>
        <taxon>Lophotrochozoa</taxon>
        <taxon>Mollusca</taxon>
        <taxon>Gastropoda</taxon>
        <taxon>Heterobranchia</taxon>
        <taxon>Euthyneura</taxon>
        <taxon>Panpulmonata</taxon>
        <taxon>Sacoglossa</taxon>
        <taxon>Placobranchoidea</taxon>
        <taxon>Plakobranchidae</taxon>
        <taxon>Elysia</taxon>
    </lineage>
</organism>
<feature type="compositionally biased region" description="Basic residues" evidence="1">
    <location>
        <begin position="200"/>
        <end position="209"/>
    </location>
</feature>
<dbReference type="InterPro" id="IPR047187">
    <property type="entry name" value="SF1_C_Upf1"/>
</dbReference>
<dbReference type="Pfam" id="PF25396">
    <property type="entry name" value="ZNFX1"/>
    <property type="match status" value="1"/>
</dbReference>
<feature type="compositionally biased region" description="Basic and acidic residues" evidence="1">
    <location>
        <begin position="101"/>
        <end position="120"/>
    </location>
</feature>
<dbReference type="Proteomes" id="UP001283361">
    <property type="component" value="Unassembled WGS sequence"/>
</dbReference>
<feature type="domain" description="DNA2/NAM7 helicase helicase" evidence="2">
    <location>
        <begin position="1167"/>
        <end position="1271"/>
    </location>
</feature>
<dbReference type="InterPro" id="IPR027417">
    <property type="entry name" value="P-loop_NTPase"/>
</dbReference>
<feature type="compositionally biased region" description="Polar residues" evidence="1">
    <location>
        <begin position="163"/>
        <end position="172"/>
    </location>
</feature>
<sequence length="2120" mass="242284">MSDSNYSVDSDSDDGIATEARPPSTTRAVSYRELSSNIPRQSSQPRSSIPRQSSEPSSNIPRQSSEPSSNIPRQSSQPSSNIPRQAHQAAQQTKTKTRALTGREEQQKTLRTEAIQHQRYDSSQAKISQTGRGSSAPQKRREVRVDNGTRNEYFTKNRKNYNRSEQPKASGQSHHRGHDYFKPDDGYGLNPTRPFENKPSRHPPNKKPNRSSVPQRIQDWLLQPVSTYLVLDMSAAVDDLSLYLKTTPEVPADIISSLVSLLHRAVTTNQKRAVDRIIRCMLDAYFLDGHFILFLDQQLKVRSLRPDTLQCVHQMLDIVEYTIEQCPEHGAKCNYSLQQIVDKGQQLGLMVSDDRTVLQARKLINLSTVSQFEKNQEPFQYQPIHQDWSSRPGNRKDKIQPDPDCAVPPDDYQMISIFPDTDELFNEVAPFLRANKTTGAYHNLQHYLDVHSRLLKEDYLEPIRHGLKDYKQAQMKRDRVKEDNLRFYYDVKLIKMKCDENRGITHYVQFSLNFPGTIDWEHSRRLLYGSLLVLSKDVFETTIFATVSDRNPSMLEKGFVEVTFQNNLEQIFTSSEFDVFVMAETTAYFESYRHVLEGLQEMRTLPLSRYILSIKKDILPPAYYLESPEVDMSCIAAQGRCLAPVEILDEDEWPDASSTILNESQMEALKLALTKEIAIIQGPPGTGKTYVGLKLMNILFKQMRKMKNKQAPILVVCYTNHALDQFLEGMLPFCPSGIVRVGGRSSSEALEKFNLKELRKNPKMERHIKKEIRYHVAECKKMLKDVALSIEIYWQQSLKQETTILSLSDLAEEIDKAHQRSLEDPRRQSDMNPHVIRVWLRATSANMENHMTKAAIRRLAQVIASGGDGTHDSGITNMLAAVRAEFLTRVNIYRYWAGIYRLRLEIKLDQIMSNREESDRELIQQLLIDQEVLKEDILTDEKLIPLMGSEDTFKYIQEGVEAESKSFDTTNQRVVRQWLLGRFTTVDSVLDAIERLTKAEALGTHHGKRPNARGVDTEDDLEGSGFPRRHWVLVDSSDEEGSEDDDDDDYRHSSHSDGESGSFDMGDIDDFDANERKFQNTQFRNISRDFEQFQNREIKIYQRALMLGVNMSDPDQENEEEEWQETGNLSHSKVFKLLHSVDPFSEPEVAGIEDVWDLDLKDRYRLYKYWVQARKEKLTNRLIGLTKEYSYFLAKKKEAINMKDVCILRSARVIGMTTSGAAKHRAVLQKVGSQIVVVEEAAEVLEAHIITALNASVKHLILIGDHQQLRPNPTVYRLAIDYDLEISLFERLVKNGIPCVMLEEQHRMRPEIAQFIRHIYPSLQDHGSVHYYGDVEGVASNVFFLQHDFEEKEVDDSSSKANTHEARFLTALCKYFLQHGYEGSHITVLAAYGGQVAAIKEAMEPEESMYQNVRVTSIDNYQGEENHIILLSLVRSNKENNVGFLKTDNRVCVALSRAKKGLFVIGNLKQIATKSSLWKRILRTAIKERVTGVSLKLVCVNHKEHVTYVSSHEDFESWDRFHQTTLCRQPCLHSCPEGHPCPLTCADLCGPCQVPVKKVLKDCNHEDTVPCHKDVSDHMCTQPCKRMLACGHECRGACGECSATGQHAPCLEKVEKTWQICGHKNITECHKDPTTEPCTTKCKEMLNCGHKCKGTCGGCMGGRVHMPCQSKCKKPLPCGHPCEGPCGGVCMPCEKRCPTQCRHGRCSSLNCGALCQPCLENCAMICPHSSCSQRCLDECFSKPCTKTCGKPVEKCKHKCVSLCGEKCVCFPCGKEKFQLIDTSNPNKKLPKQVLVHEQRERARKFALTPDTVLMKIPSCGHVFTLNQLDKYVESLNPDDTSYIKCPVGSCPAVLQGIRRYEGMNKYRAERRHARKEKLIEDTKVSFAELSQLRFSLAKIHHYCDIDKMKYLHSEKIEASIDPNEVMAFRLFTRFAYVLLKIEQIDHKFNKQRIFNAVRWKRLILDAKRNCTPQFHEEMRLELHRLLLSEQLIILHTLLKDSYTQLDGPTKDLISTLKAACKEKMVSRDLRAHQTKMEQFFLKLLDREEDDYWRKLATDLKSISHHICLCLDGPKEQDLCTILDQDPDNIFATDEDESVSEDEGSSDTDESSEDEPSSEND</sequence>
<evidence type="ECO:0000313" key="6">
    <source>
        <dbReference type="Proteomes" id="UP001283361"/>
    </source>
</evidence>
<dbReference type="GO" id="GO:0031048">
    <property type="term" value="P:regulatory ncRNA-mediated heterochromatin formation"/>
    <property type="evidence" value="ECO:0007669"/>
    <property type="project" value="TreeGrafter"/>
</dbReference>
<dbReference type="PANTHER" id="PTHR10887:SF341">
    <property type="entry name" value="NFX1-TYPE ZINC FINGER-CONTAINING PROTEIN 1"/>
    <property type="match status" value="1"/>
</dbReference>
<dbReference type="CDD" id="cd18808">
    <property type="entry name" value="SF1_C_Upf1"/>
    <property type="match status" value="1"/>
</dbReference>
<dbReference type="FunFam" id="3.40.50.300:FF:001366">
    <property type="entry name" value="ATP binding protein, putative"/>
    <property type="match status" value="1"/>
</dbReference>
<feature type="domain" description="DNA2/NAM7 helicase-like C-terminal" evidence="3">
    <location>
        <begin position="1284"/>
        <end position="1468"/>
    </location>
</feature>
<dbReference type="InterPro" id="IPR041679">
    <property type="entry name" value="DNA2/NAM7-like_C"/>
</dbReference>
<keyword evidence="6" id="KW-1185">Reference proteome</keyword>
<feature type="compositionally biased region" description="Polar residues" evidence="1">
    <location>
        <begin position="60"/>
        <end position="83"/>
    </location>
</feature>
<dbReference type="InterPro" id="IPR057373">
    <property type="entry name" value="ZNFX1"/>
</dbReference>
<dbReference type="InterPro" id="IPR045055">
    <property type="entry name" value="DNA2/NAM7-like"/>
</dbReference>